<proteinExistence type="predicted"/>
<organism evidence="3 4">
    <name type="scientific">Couchioplanes caeruleus subsp. caeruleus</name>
    <dbReference type="NCBI Taxonomy" id="56427"/>
    <lineage>
        <taxon>Bacteria</taxon>
        <taxon>Bacillati</taxon>
        <taxon>Actinomycetota</taxon>
        <taxon>Actinomycetes</taxon>
        <taxon>Micromonosporales</taxon>
        <taxon>Micromonosporaceae</taxon>
        <taxon>Couchioplanes</taxon>
    </lineage>
</organism>
<dbReference type="AlphaFoldDB" id="A0A1K0FIL9"/>
<name>A0A1K0FIL9_9ACTN</name>
<feature type="compositionally biased region" description="Pro residues" evidence="1">
    <location>
        <begin position="104"/>
        <end position="115"/>
    </location>
</feature>
<protein>
    <submittedName>
        <fullName evidence="3">Uncharacterized protein</fullName>
    </submittedName>
</protein>
<keyword evidence="4" id="KW-1185">Reference proteome</keyword>
<keyword evidence="2" id="KW-0472">Membrane</keyword>
<feature type="region of interest" description="Disordered" evidence="1">
    <location>
        <begin position="92"/>
        <end position="115"/>
    </location>
</feature>
<comment type="caution">
    <text evidence="3">The sequence shown here is derived from an EMBL/GenBank/DDBJ whole genome shotgun (WGS) entry which is preliminary data.</text>
</comment>
<reference evidence="3 4" key="1">
    <citation type="submission" date="2016-09" db="EMBL/GenBank/DDBJ databases">
        <title>Couchioplanes caeruleus draft genome sequence.</title>
        <authorList>
            <person name="Sheehan J."/>
            <person name="Caffrey P."/>
        </authorList>
    </citation>
    <scope>NUCLEOTIDE SEQUENCE [LARGE SCALE GENOMIC DNA]</scope>
    <source>
        <strain evidence="3 4">DSM 43634</strain>
    </source>
</reference>
<feature type="transmembrane region" description="Helical" evidence="2">
    <location>
        <begin position="17"/>
        <end position="38"/>
    </location>
</feature>
<dbReference type="EMBL" id="MEIA01000204">
    <property type="protein sequence ID" value="OJF12685.1"/>
    <property type="molecule type" value="Genomic_DNA"/>
</dbReference>
<keyword evidence="2" id="KW-0812">Transmembrane</keyword>
<gene>
    <name evidence="3" type="ORF">BG844_19310</name>
</gene>
<sequence length="115" mass="11853">MPGRDRPAGARSPGAEVIVVLCTLLLVVLIAVAVVAAWPKIRRAVHDAASEPAGPAIASAPARSPQTLEGVLTLQLVAGEITGTQYRHAMSTLAARDAERHPLDAPPDVTPPEAA</sequence>
<dbReference type="Proteomes" id="UP000182486">
    <property type="component" value="Unassembled WGS sequence"/>
</dbReference>
<evidence type="ECO:0000256" key="2">
    <source>
        <dbReference type="SAM" id="Phobius"/>
    </source>
</evidence>
<evidence type="ECO:0000313" key="3">
    <source>
        <dbReference type="EMBL" id="OJF12685.1"/>
    </source>
</evidence>
<keyword evidence="2" id="KW-1133">Transmembrane helix</keyword>
<evidence type="ECO:0000256" key="1">
    <source>
        <dbReference type="SAM" id="MobiDB-lite"/>
    </source>
</evidence>
<evidence type="ECO:0000313" key="4">
    <source>
        <dbReference type="Proteomes" id="UP000182486"/>
    </source>
</evidence>
<accession>A0A1K0FIL9</accession>